<proteinExistence type="predicted"/>
<dbReference type="AlphaFoldDB" id="A0A0A9AQ07"/>
<reference evidence="1" key="2">
    <citation type="journal article" date="2015" name="Data Brief">
        <title>Shoot transcriptome of the giant reed, Arundo donax.</title>
        <authorList>
            <person name="Barrero R.A."/>
            <person name="Guerrero F.D."/>
            <person name="Moolhuijzen P."/>
            <person name="Goolsby J.A."/>
            <person name="Tidwell J."/>
            <person name="Bellgard S.E."/>
            <person name="Bellgard M.I."/>
        </authorList>
    </citation>
    <scope>NUCLEOTIDE SEQUENCE</scope>
    <source>
        <tissue evidence="1">Shoot tissue taken approximately 20 cm above the soil surface</tissue>
    </source>
</reference>
<dbReference type="EMBL" id="GBRH01248758">
    <property type="protein sequence ID" value="JAD49137.1"/>
    <property type="molecule type" value="Transcribed_RNA"/>
</dbReference>
<protein>
    <submittedName>
        <fullName evidence="1">Uncharacterized protein</fullName>
    </submittedName>
</protein>
<evidence type="ECO:0000313" key="1">
    <source>
        <dbReference type="EMBL" id="JAD49137.1"/>
    </source>
</evidence>
<accession>A0A0A9AQ07</accession>
<organism evidence="1">
    <name type="scientific">Arundo donax</name>
    <name type="common">Giant reed</name>
    <name type="synonym">Donax arundinaceus</name>
    <dbReference type="NCBI Taxonomy" id="35708"/>
    <lineage>
        <taxon>Eukaryota</taxon>
        <taxon>Viridiplantae</taxon>
        <taxon>Streptophyta</taxon>
        <taxon>Embryophyta</taxon>
        <taxon>Tracheophyta</taxon>
        <taxon>Spermatophyta</taxon>
        <taxon>Magnoliopsida</taxon>
        <taxon>Liliopsida</taxon>
        <taxon>Poales</taxon>
        <taxon>Poaceae</taxon>
        <taxon>PACMAD clade</taxon>
        <taxon>Arundinoideae</taxon>
        <taxon>Arundineae</taxon>
        <taxon>Arundo</taxon>
    </lineage>
</organism>
<reference evidence="1" key="1">
    <citation type="submission" date="2014-09" db="EMBL/GenBank/DDBJ databases">
        <authorList>
            <person name="Magalhaes I.L.F."/>
            <person name="Oliveira U."/>
            <person name="Santos F.R."/>
            <person name="Vidigal T.H.D.A."/>
            <person name="Brescovit A.D."/>
            <person name="Santos A.J."/>
        </authorList>
    </citation>
    <scope>NUCLEOTIDE SEQUENCE</scope>
    <source>
        <tissue evidence="1">Shoot tissue taken approximately 20 cm above the soil surface</tissue>
    </source>
</reference>
<sequence>MARWNRIYENGTSNLYS</sequence>
<name>A0A0A9AQ07_ARUDO</name>